<accession>A0A3S8ZXN4</accession>
<proteinExistence type="predicted"/>
<evidence type="ECO:0000313" key="3">
    <source>
        <dbReference type="EMBL" id="AZN38222.1"/>
    </source>
</evidence>
<protein>
    <recommendedName>
        <fullName evidence="2">DUF5610 domain-containing protein</fullName>
    </recommendedName>
</protein>
<dbReference type="EMBL" id="CP034433">
    <property type="protein sequence ID" value="AZN38222.1"/>
    <property type="molecule type" value="Genomic_DNA"/>
</dbReference>
<feature type="domain" description="DUF5610" evidence="2">
    <location>
        <begin position="57"/>
        <end position="174"/>
    </location>
</feature>
<feature type="compositionally biased region" description="Polar residues" evidence="1">
    <location>
        <begin position="1"/>
        <end position="17"/>
    </location>
</feature>
<evidence type="ECO:0000259" key="2">
    <source>
        <dbReference type="Pfam" id="PF18433"/>
    </source>
</evidence>
<dbReference type="Gene3D" id="1.10.132.90">
    <property type="match status" value="1"/>
</dbReference>
<organism evidence="3 4">
    <name type="scientific">Iodobacter ciconiae</name>
    <dbReference type="NCBI Taxonomy" id="2496266"/>
    <lineage>
        <taxon>Bacteria</taxon>
        <taxon>Pseudomonadati</taxon>
        <taxon>Pseudomonadota</taxon>
        <taxon>Betaproteobacteria</taxon>
        <taxon>Neisseriales</taxon>
        <taxon>Chitinibacteraceae</taxon>
        <taxon>Iodobacter</taxon>
    </lineage>
</organism>
<dbReference type="OrthoDB" id="7366224at2"/>
<dbReference type="Pfam" id="PF18433">
    <property type="entry name" value="DUF5610"/>
    <property type="match status" value="1"/>
</dbReference>
<evidence type="ECO:0000256" key="1">
    <source>
        <dbReference type="SAM" id="MobiDB-lite"/>
    </source>
</evidence>
<feature type="region of interest" description="Disordered" evidence="1">
    <location>
        <begin position="1"/>
        <end position="25"/>
    </location>
</feature>
<dbReference type="AlphaFoldDB" id="A0A3S8ZXN4"/>
<evidence type="ECO:0000313" key="4">
    <source>
        <dbReference type="Proteomes" id="UP000282438"/>
    </source>
</evidence>
<name>A0A3S8ZXN4_9NEIS</name>
<keyword evidence="4" id="KW-1185">Reference proteome</keyword>
<dbReference type="Proteomes" id="UP000282438">
    <property type="component" value="Chromosome"/>
</dbReference>
<dbReference type="InterPro" id="IPR041651">
    <property type="entry name" value="DUF5610"/>
</dbReference>
<gene>
    <name evidence="3" type="ORF">EJO50_15875</name>
</gene>
<sequence>MVVNSVSQSTPASSVAQTKDVKEAVPKPELNEARIRAQTNQQILQASLQVSISSGDKPMQLLFRTAIDKINEVLKPEFGDDAIKNALGQDNSPEGTAGRIVALSTGFYEAFAKQRPGQDPEKTAEEFTKVIRGGVERGFKEARDILKSLQVLDGTIASNIDKTYDLVQKGLDDFLASKKAKE</sequence>
<dbReference type="KEGG" id="iod:EJO50_15875"/>
<reference evidence="3 4" key="1">
    <citation type="submission" date="2018-12" db="EMBL/GenBank/DDBJ databases">
        <title>Complete genome sequence of Iodobacter sp. H11R3.</title>
        <authorList>
            <person name="Bae J.-W."/>
        </authorList>
    </citation>
    <scope>NUCLEOTIDE SEQUENCE [LARGE SCALE GENOMIC DNA]</scope>
    <source>
        <strain evidence="3 4">H11R3</strain>
    </source>
</reference>